<feature type="domain" description="Lactate/malate dehydrogenase N-terminal" evidence="5">
    <location>
        <begin position="12"/>
        <end position="158"/>
    </location>
</feature>
<dbReference type="PANTHER" id="PTHR43128:SF16">
    <property type="entry name" value="L-LACTATE DEHYDROGENASE"/>
    <property type="match status" value="1"/>
</dbReference>
<dbReference type="Gene3D" id="3.40.50.720">
    <property type="entry name" value="NAD(P)-binding Rossmann-like Domain"/>
    <property type="match status" value="1"/>
</dbReference>
<accession>A0ABR5V8D5</accession>
<dbReference type="PANTHER" id="PTHR43128">
    <property type="entry name" value="L-2-HYDROXYCARBOXYLATE DEHYDROGENASE (NAD(P)(+))"/>
    <property type="match status" value="1"/>
</dbReference>
<keyword evidence="2 4" id="KW-0560">Oxidoreductase</keyword>
<keyword evidence="3" id="KW-0520">NAD</keyword>
<dbReference type="Pfam" id="PF02866">
    <property type="entry name" value="Ldh_1_C"/>
    <property type="match status" value="1"/>
</dbReference>
<evidence type="ECO:0000256" key="3">
    <source>
        <dbReference type="ARBA" id="ARBA00023027"/>
    </source>
</evidence>
<proteinExistence type="inferred from homology"/>
<evidence type="ECO:0000256" key="4">
    <source>
        <dbReference type="RuleBase" id="RU003369"/>
    </source>
</evidence>
<protein>
    <submittedName>
        <fullName evidence="7">Lactate/malate dehydrogenase, alpha/beta C-terminal domain protein</fullName>
    </submittedName>
</protein>
<evidence type="ECO:0000259" key="6">
    <source>
        <dbReference type="Pfam" id="PF02866"/>
    </source>
</evidence>
<evidence type="ECO:0000313" key="8">
    <source>
        <dbReference type="Proteomes" id="UP000070339"/>
    </source>
</evidence>
<comment type="similarity">
    <text evidence="1">Belongs to the LDH/MDH superfamily. LDH family.</text>
</comment>
<dbReference type="Pfam" id="PF00056">
    <property type="entry name" value="Ldh_1_N"/>
    <property type="match status" value="1"/>
</dbReference>
<reference evidence="7 8" key="1">
    <citation type="journal article" date="2016" name="Int. J. Syst. Evol. Microbiol.">
        <title>Resolving the Complexity of Human Skin Metagenomes Using Single-Molecule Sequencing.</title>
        <authorList>
            <consortium name="NISC Comparative Sequencing Program"/>
            <person name="Tsai Y.C."/>
            <person name="Conlan S."/>
            <person name="Deming C."/>
            <person name="Segre J.A."/>
            <person name="Kong H.H."/>
            <person name="Korlach J."/>
            <person name="Oh J."/>
        </authorList>
    </citation>
    <scope>NUCLEOTIDE SEQUENCE [LARGE SCALE GENOMIC DNA]</scope>
    <source>
        <strain evidence="7 8">1B08</strain>
    </source>
</reference>
<evidence type="ECO:0000259" key="5">
    <source>
        <dbReference type="Pfam" id="PF00056"/>
    </source>
</evidence>
<keyword evidence="8" id="KW-1185">Reference proteome</keyword>
<evidence type="ECO:0000313" key="7">
    <source>
        <dbReference type="EMBL" id="KXU17712.1"/>
    </source>
</evidence>
<comment type="caution">
    <text evidence="7">The sequence shown here is derived from an EMBL/GenBank/DDBJ whole genome shotgun (WGS) entry which is preliminary data.</text>
</comment>
<gene>
    <name evidence="7" type="ORF">WM41_1266</name>
</gene>
<dbReference type="PIRSF" id="PIRSF000102">
    <property type="entry name" value="Lac_mal_DH"/>
    <property type="match status" value="1"/>
</dbReference>
<dbReference type="Proteomes" id="UP000070339">
    <property type="component" value="Unassembled WGS sequence"/>
</dbReference>
<organism evidence="7 8">
    <name type="scientific">Corynebacterium simulans</name>
    <dbReference type="NCBI Taxonomy" id="146827"/>
    <lineage>
        <taxon>Bacteria</taxon>
        <taxon>Bacillati</taxon>
        <taxon>Actinomycetota</taxon>
        <taxon>Actinomycetes</taxon>
        <taxon>Mycobacteriales</taxon>
        <taxon>Corynebacteriaceae</taxon>
        <taxon>Corynebacterium</taxon>
    </lineage>
</organism>
<dbReference type="InterPro" id="IPR001557">
    <property type="entry name" value="L-lactate/malate_DH"/>
</dbReference>
<dbReference type="SUPFAM" id="SSF56327">
    <property type="entry name" value="LDH C-terminal domain-like"/>
    <property type="match status" value="1"/>
</dbReference>
<name>A0ABR5V8D5_9CORY</name>
<feature type="domain" description="Lactate/malate dehydrogenase C-terminal" evidence="6">
    <location>
        <begin position="161"/>
        <end position="323"/>
    </location>
</feature>
<evidence type="ECO:0000256" key="2">
    <source>
        <dbReference type="ARBA" id="ARBA00023002"/>
    </source>
</evidence>
<dbReference type="InterPro" id="IPR036291">
    <property type="entry name" value="NAD(P)-bd_dom_sf"/>
</dbReference>
<dbReference type="InterPro" id="IPR022383">
    <property type="entry name" value="Lactate/malate_DH_C"/>
</dbReference>
<dbReference type="Gene3D" id="3.90.110.10">
    <property type="entry name" value="Lactate dehydrogenase/glycoside hydrolase, family 4, C-terminal"/>
    <property type="match status" value="1"/>
</dbReference>
<dbReference type="PRINTS" id="PR00086">
    <property type="entry name" value="LLDHDRGNASE"/>
</dbReference>
<sequence>MLGNMKNLNTTKLVCIGLGHVGSSVLAYAMESGLFADIAAIDVNDKVAHGEALDHDQSTGVPGVDHIHVHAGTYADCADADLIIVSAGASMQPDPDNPGSAPDRAELAVSSGHVIRNVMEGITAHTSEAVILFITNPLDAMVTLAHREFDYPRELLFGTGTMLDSARLRWAIGRELGIDPKSVTGYMMGEHGMTAFPVLSKMNVQGLGWEELEELHQGSLPGKEELKETVVGAAYDVFNAKGWTDAGVARSAVAIARSIMLDEKAVHPVCSMLEGEYGIDDVALSMPSVVGRGGVEKRLAPKLDEWETQKLAESASYIRATFERTQS</sequence>
<evidence type="ECO:0000256" key="1">
    <source>
        <dbReference type="ARBA" id="ARBA00006054"/>
    </source>
</evidence>
<dbReference type="InterPro" id="IPR015955">
    <property type="entry name" value="Lactate_DH/Glyco_Ohase_4_C"/>
</dbReference>
<dbReference type="EMBL" id="LTEB01000028">
    <property type="protein sequence ID" value="KXU17712.1"/>
    <property type="molecule type" value="Genomic_DNA"/>
</dbReference>
<dbReference type="InterPro" id="IPR001236">
    <property type="entry name" value="Lactate/malate_DH_N"/>
</dbReference>
<dbReference type="SUPFAM" id="SSF51735">
    <property type="entry name" value="NAD(P)-binding Rossmann-fold domains"/>
    <property type="match status" value="1"/>
</dbReference>